<evidence type="ECO:0000313" key="2">
    <source>
        <dbReference type="Proteomes" id="UP000479335"/>
    </source>
</evidence>
<name>A0A6L8KDI3_9BURK</name>
<keyword evidence="2" id="KW-1185">Reference proteome</keyword>
<gene>
    <name evidence="1" type="ORF">GTP46_23000</name>
</gene>
<dbReference type="EMBL" id="WWCN01000016">
    <property type="protein sequence ID" value="MYM25503.1"/>
    <property type="molecule type" value="Genomic_DNA"/>
</dbReference>
<organism evidence="1 2">
    <name type="scientific">Duganella flavida</name>
    <dbReference type="NCBI Taxonomy" id="2692175"/>
    <lineage>
        <taxon>Bacteria</taxon>
        <taxon>Pseudomonadati</taxon>
        <taxon>Pseudomonadota</taxon>
        <taxon>Betaproteobacteria</taxon>
        <taxon>Burkholderiales</taxon>
        <taxon>Oxalobacteraceae</taxon>
        <taxon>Telluria group</taxon>
        <taxon>Duganella</taxon>
    </lineage>
</organism>
<proteinExistence type="predicted"/>
<comment type="caution">
    <text evidence="1">The sequence shown here is derived from an EMBL/GenBank/DDBJ whole genome shotgun (WGS) entry which is preliminary data.</text>
</comment>
<reference evidence="1 2" key="1">
    <citation type="submission" date="2019-12" db="EMBL/GenBank/DDBJ databases">
        <title>Novel species isolated from a subtropical stream in China.</title>
        <authorList>
            <person name="Lu H."/>
        </authorList>
    </citation>
    <scope>NUCLEOTIDE SEQUENCE [LARGE SCALE GENOMIC DNA]</scope>
    <source>
        <strain evidence="1 2">FT135W</strain>
    </source>
</reference>
<accession>A0A6L8KDI3</accession>
<dbReference type="AlphaFoldDB" id="A0A6L8KDI3"/>
<dbReference type="RefSeq" id="WP_161008951.1">
    <property type="nucleotide sequence ID" value="NZ_WWCN01000016.1"/>
</dbReference>
<dbReference type="Proteomes" id="UP000479335">
    <property type="component" value="Unassembled WGS sequence"/>
</dbReference>
<protein>
    <submittedName>
        <fullName evidence="1">Uncharacterized protein</fullName>
    </submittedName>
</protein>
<evidence type="ECO:0000313" key="1">
    <source>
        <dbReference type="EMBL" id="MYM25503.1"/>
    </source>
</evidence>
<dbReference type="SUPFAM" id="SSF52540">
    <property type="entry name" value="P-loop containing nucleoside triphosphate hydrolases"/>
    <property type="match status" value="1"/>
</dbReference>
<sequence length="632" mass="69773">MSDSTTSASDSGAFPSSVWVRFLRSYGPTPNNLNLFDEYITTAVRRAKIQPLTLTSPQLAQILDRVRSGEPGSVLVAGTAGDGKTYHCRGVWSELGGDPKIWADDSTIKELTLPDGRLVIFVKDLSELSDEQSDEVLAVLENSALGEERERFVVMAANHGQILERLRDLGRRQDREHPLRKALQDVFLMTGEAPGRLAVFDLSRVARRESLEEVLSAVAGHPAWDKCGSCVSRSEGRVCPIYENRSRLLDPDGGKKLAQRLGHLVEIARQNGWHLPVRDLLALASNMILGHPDVKENLMVCSDVPKLQDDGKIEGASIYNNVFGANLPKRRAMERPVFKALLAFGVGDETSNGADGLLVYGADDSKLVGTFERLIGNDPIYGATDGYRSDLHQYLEGDDSARQDRGADHFVQRLVSQRRRMFFTLPDEESAYPFWNMTAFRFGGNYLELMTSLAEKKTINESVRARLVRGLNRVMTGLLIENTDRIFVASSGGFSQSRISVLCDTETPAKRDRTGAGMMIKLDQSSGLPSLDIALAAGKSNSSALQVTPIRFEFLCRVAEGALPGSFSNECLEDMLAFKAKLLRKAEVLNKQQPDGEEDEPFEEEGALMLKFIDIEKNGHGFSRSVTVRVDL</sequence>
<dbReference type="InterPro" id="IPR027417">
    <property type="entry name" value="P-loop_NTPase"/>
</dbReference>